<dbReference type="InterPro" id="IPR011004">
    <property type="entry name" value="Trimer_LpxA-like_sf"/>
</dbReference>
<gene>
    <name evidence="4" type="ORF">BatF92_22570</name>
    <name evidence="5" type="ORF">KQP74_21185</name>
</gene>
<dbReference type="SUPFAM" id="SSF51161">
    <property type="entry name" value="Trimeric LpxA-like enzymes"/>
    <property type="match status" value="1"/>
</dbReference>
<dbReference type="Gene3D" id="2.160.10.10">
    <property type="entry name" value="Hexapeptide repeat proteins"/>
    <property type="match status" value="1"/>
</dbReference>
<dbReference type="InterPro" id="IPR018357">
    <property type="entry name" value="Hexapep_transf_CS"/>
</dbReference>
<dbReference type="RefSeq" id="WP_022471263.1">
    <property type="nucleotide sequence ID" value="NZ_AP022660.1"/>
</dbReference>
<dbReference type="EMBL" id="AP022660">
    <property type="protein sequence ID" value="BCA50315.1"/>
    <property type="molecule type" value="Genomic_DNA"/>
</dbReference>
<proteinExistence type="predicted"/>
<dbReference type="AlphaFoldDB" id="A0A679HKT7"/>
<evidence type="ECO:0000256" key="2">
    <source>
        <dbReference type="ARBA" id="ARBA00022737"/>
    </source>
</evidence>
<name>A0A679HKT7_BACT4</name>
<evidence type="ECO:0000256" key="1">
    <source>
        <dbReference type="ARBA" id="ARBA00022679"/>
    </source>
</evidence>
<dbReference type="InterPro" id="IPR001451">
    <property type="entry name" value="Hexapep"/>
</dbReference>
<protein>
    <submittedName>
        <fullName evidence="5">Acyltransferase</fullName>
    </submittedName>
</protein>
<evidence type="ECO:0000313" key="6">
    <source>
        <dbReference type="Proteomes" id="UP000500882"/>
    </source>
</evidence>
<dbReference type="PANTHER" id="PTHR23416">
    <property type="entry name" value="SIALIC ACID SYNTHASE-RELATED"/>
    <property type="match status" value="1"/>
</dbReference>
<dbReference type="Proteomes" id="UP000500882">
    <property type="component" value="Chromosome"/>
</dbReference>
<evidence type="ECO:0000256" key="3">
    <source>
        <dbReference type="ARBA" id="ARBA00023315"/>
    </source>
</evidence>
<dbReference type="Proteomes" id="UP001162960">
    <property type="component" value="Chromosome"/>
</dbReference>
<dbReference type="InterPro" id="IPR051159">
    <property type="entry name" value="Hexapeptide_acetyltransf"/>
</dbReference>
<sequence>MLTGTKYIYIGDAVHICPHVRIEAIDSHGSQRFSPSIVIEDRVSINQNFHCTCAESVHIGKGTSITANCGIFDIIHPHENISKNPRVEPLITKPVFLGEDCLIGMNSVILPGAKLGDHVIVGANSTVREGIYPSFCVLAGSPAKIIKQYNKLSKQWEKPNNFL</sequence>
<dbReference type="GO" id="GO:0016746">
    <property type="term" value="F:acyltransferase activity"/>
    <property type="evidence" value="ECO:0007669"/>
    <property type="project" value="UniProtKB-KW"/>
</dbReference>
<keyword evidence="1" id="KW-0808">Transferase</keyword>
<dbReference type="PROSITE" id="PS00101">
    <property type="entry name" value="HEXAPEP_TRANSFERASES"/>
    <property type="match status" value="1"/>
</dbReference>
<reference evidence="4 6" key="1">
    <citation type="submission" date="2020-02" db="EMBL/GenBank/DDBJ databases">
        <title>Whole-genome sequencing and comparative analysis of the genomes of Bacteroides thetaiotaomicron and Escherichia coli isolated from a healthy resident in Vietnam.</title>
        <authorList>
            <person name="Mohsin M."/>
            <person name="Tanaka K."/>
            <person name="Kawahara R."/>
            <person name="Kondo S."/>
            <person name="Noguchi H."/>
            <person name="Motooka D."/>
            <person name="Nakamura S."/>
            <person name="Khong D.T."/>
            <person name="Nguyen T.N."/>
            <person name="Tran H.T."/>
            <person name="Yamamoto Y."/>
        </authorList>
    </citation>
    <scope>NUCLEOTIDE SEQUENCE [LARGE SCALE GENOMIC DNA]</scope>
    <source>
        <strain evidence="4 6">F9-2</strain>
    </source>
</reference>
<dbReference type="CDD" id="cd04647">
    <property type="entry name" value="LbH_MAT_like"/>
    <property type="match status" value="1"/>
</dbReference>
<dbReference type="EMBL" id="CP083685">
    <property type="protein sequence ID" value="UYU90416.1"/>
    <property type="molecule type" value="Genomic_DNA"/>
</dbReference>
<evidence type="ECO:0000313" key="4">
    <source>
        <dbReference type="EMBL" id="BCA50315.1"/>
    </source>
</evidence>
<keyword evidence="3 5" id="KW-0012">Acyltransferase</keyword>
<organism evidence="4 6">
    <name type="scientific">Bacteroides thetaiotaomicron</name>
    <dbReference type="NCBI Taxonomy" id="818"/>
    <lineage>
        <taxon>Bacteria</taxon>
        <taxon>Pseudomonadati</taxon>
        <taxon>Bacteroidota</taxon>
        <taxon>Bacteroidia</taxon>
        <taxon>Bacteroidales</taxon>
        <taxon>Bacteroidaceae</taxon>
        <taxon>Bacteroides</taxon>
    </lineage>
</organism>
<reference evidence="5" key="2">
    <citation type="submission" date="2021-06" db="EMBL/GenBank/DDBJ databases">
        <title>Interrogation of the integrated mobile genetic elements in gut-associated Bacteroides with a consensus prediction approach.</title>
        <authorList>
            <person name="Campbell D.E."/>
            <person name="Leigh J.R."/>
            <person name="Kim T."/>
            <person name="England W."/>
            <person name="Whitaker R.J."/>
            <person name="Degnan P.H."/>
        </authorList>
    </citation>
    <scope>NUCLEOTIDE SEQUENCE</scope>
    <source>
        <strain evidence="5">VPI-3443</strain>
    </source>
</reference>
<evidence type="ECO:0000313" key="5">
    <source>
        <dbReference type="EMBL" id="UYU90416.1"/>
    </source>
</evidence>
<dbReference type="Pfam" id="PF00132">
    <property type="entry name" value="Hexapep"/>
    <property type="match status" value="1"/>
</dbReference>
<accession>A0A679HKT7</accession>
<keyword evidence="2" id="KW-0677">Repeat</keyword>